<feature type="compositionally biased region" description="Polar residues" evidence="4">
    <location>
        <begin position="723"/>
        <end position="733"/>
    </location>
</feature>
<feature type="compositionally biased region" description="Pro residues" evidence="4">
    <location>
        <begin position="528"/>
        <end position="549"/>
    </location>
</feature>
<keyword evidence="2" id="KW-0863">Zinc-finger</keyword>
<dbReference type="InterPro" id="IPR019786">
    <property type="entry name" value="Zinc_finger_PHD-type_CS"/>
</dbReference>
<feature type="compositionally biased region" description="Polar residues" evidence="4">
    <location>
        <begin position="575"/>
        <end position="586"/>
    </location>
</feature>
<feature type="region of interest" description="Disordered" evidence="4">
    <location>
        <begin position="313"/>
        <end position="371"/>
    </location>
</feature>
<feature type="compositionally biased region" description="Basic residues" evidence="4">
    <location>
        <begin position="199"/>
        <end position="216"/>
    </location>
</feature>
<dbReference type="SUPFAM" id="SSF57903">
    <property type="entry name" value="FYVE/PHD zinc finger"/>
    <property type="match status" value="1"/>
</dbReference>
<keyword evidence="3" id="KW-0862">Zinc</keyword>
<dbReference type="InterPro" id="IPR001965">
    <property type="entry name" value="Znf_PHD"/>
</dbReference>
<dbReference type="PANTHER" id="PTHR14296">
    <property type="entry name" value="REMODELING AND SPACING FACTOR 1"/>
    <property type="match status" value="1"/>
</dbReference>
<feature type="region of interest" description="Disordered" evidence="4">
    <location>
        <begin position="484"/>
        <end position="733"/>
    </location>
</feature>
<dbReference type="Pfam" id="PF00628">
    <property type="entry name" value="PHD"/>
    <property type="match status" value="1"/>
</dbReference>
<dbReference type="GeneID" id="81359675"/>
<reference evidence="6" key="1">
    <citation type="submission" date="2022-11" db="EMBL/GenBank/DDBJ databases">
        <authorList>
            <person name="Petersen C."/>
        </authorList>
    </citation>
    <scope>NUCLEOTIDE SEQUENCE</scope>
    <source>
        <strain evidence="6">IBT 30761</strain>
    </source>
</reference>
<evidence type="ECO:0000256" key="2">
    <source>
        <dbReference type="ARBA" id="ARBA00022771"/>
    </source>
</evidence>
<dbReference type="InterPro" id="IPR028938">
    <property type="entry name" value="Rsf1-like"/>
</dbReference>
<proteinExistence type="predicted"/>
<dbReference type="Proteomes" id="UP001149074">
    <property type="component" value="Unassembled WGS sequence"/>
</dbReference>
<evidence type="ECO:0000256" key="1">
    <source>
        <dbReference type="ARBA" id="ARBA00022723"/>
    </source>
</evidence>
<dbReference type="EMBL" id="JAPQKI010000009">
    <property type="protein sequence ID" value="KAJ5089520.1"/>
    <property type="molecule type" value="Genomic_DNA"/>
</dbReference>
<dbReference type="InterPro" id="IPR013083">
    <property type="entry name" value="Znf_RING/FYVE/PHD"/>
</dbReference>
<gene>
    <name evidence="6" type="ORF">N7532_008204</name>
</gene>
<dbReference type="GO" id="GO:0008270">
    <property type="term" value="F:zinc ion binding"/>
    <property type="evidence" value="ECO:0007669"/>
    <property type="project" value="UniProtKB-KW"/>
</dbReference>
<feature type="compositionally biased region" description="Polar residues" evidence="4">
    <location>
        <begin position="696"/>
        <end position="712"/>
    </location>
</feature>
<dbReference type="PROSITE" id="PS01359">
    <property type="entry name" value="ZF_PHD_1"/>
    <property type="match status" value="1"/>
</dbReference>
<evidence type="ECO:0000313" key="7">
    <source>
        <dbReference type="Proteomes" id="UP001149074"/>
    </source>
</evidence>
<dbReference type="PANTHER" id="PTHR14296:SF3">
    <property type="entry name" value="DIKAR, ISOFORM F"/>
    <property type="match status" value="1"/>
</dbReference>
<evidence type="ECO:0000259" key="5">
    <source>
        <dbReference type="SMART" id="SM00249"/>
    </source>
</evidence>
<organism evidence="6 7">
    <name type="scientific">Penicillium argentinense</name>
    <dbReference type="NCBI Taxonomy" id="1131581"/>
    <lineage>
        <taxon>Eukaryota</taxon>
        <taxon>Fungi</taxon>
        <taxon>Dikarya</taxon>
        <taxon>Ascomycota</taxon>
        <taxon>Pezizomycotina</taxon>
        <taxon>Eurotiomycetes</taxon>
        <taxon>Eurotiomycetidae</taxon>
        <taxon>Eurotiales</taxon>
        <taxon>Aspergillaceae</taxon>
        <taxon>Penicillium</taxon>
    </lineage>
</organism>
<dbReference type="OrthoDB" id="303107at2759"/>
<feature type="compositionally biased region" description="Basic and acidic residues" evidence="4">
    <location>
        <begin position="320"/>
        <end position="371"/>
    </location>
</feature>
<comment type="caution">
    <text evidence="6">The sequence shown here is derived from an EMBL/GenBank/DDBJ whole genome shotgun (WGS) entry which is preliminary data.</text>
</comment>
<feature type="domain" description="Zinc finger PHD-type" evidence="5">
    <location>
        <begin position="429"/>
        <end position="481"/>
    </location>
</feature>
<keyword evidence="7" id="KW-1185">Reference proteome</keyword>
<dbReference type="GO" id="GO:0006355">
    <property type="term" value="P:regulation of DNA-templated transcription"/>
    <property type="evidence" value="ECO:0007669"/>
    <property type="project" value="InterPro"/>
</dbReference>
<dbReference type="InterPro" id="IPR019787">
    <property type="entry name" value="Znf_PHD-finger"/>
</dbReference>
<dbReference type="RefSeq" id="XP_056471502.1">
    <property type="nucleotide sequence ID" value="XM_056620696.1"/>
</dbReference>
<dbReference type="SMART" id="SM00249">
    <property type="entry name" value="PHD"/>
    <property type="match status" value="1"/>
</dbReference>
<reference evidence="6" key="2">
    <citation type="journal article" date="2023" name="IMA Fungus">
        <title>Comparative genomic study of the Penicillium genus elucidates a diverse pangenome and 15 lateral gene transfer events.</title>
        <authorList>
            <person name="Petersen C."/>
            <person name="Sorensen T."/>
            <person name="Nielsen M.R."/>
            <person name="Sondergaard T.E."/>
            <person name="Sorensen J.L."/>
            <person name="Fitzpatrick D.A."/>
            <person name="Frisvad J.C."/>
            <person name="Nielsen K.L."/>
        </authorList>
    </citation>
    <scope>NUCLEOTIDE SEQUENCE</scope>
    <source>
        <strain evidence="6">IBT 30761</strain>
    </source>
</reference>
<evidence type="ECO:0000256" key="4">
    <source>
        <dbReference type="SAM" id="MobiDB-lite"/>
    </source>
</evidence>
<dbReference type="Gene3D" id="3.30.40.10">
    <property type="entry name" value="Zinc/RING finger domain, C3HC4 (zinc finger)"/>
    <property type="match status" value="1"/>
</dbReference>
<evidence type="ECO:0000313" key="6">
    <source>
        <dbReference type="EMBL" id="KAJ5089520.1"/>
    </source>
</evidence>
<feature type="compositionally biased region" description="Pro residues" evidence="4">
    <location>
        <begin position="507"/>
        <end position="518"/>
    </location>
</feature>
<name>A0A9W9K1M4_9EURO</name>
<keyword evidence="1" id="KW-0479">Metal-binding</keyword>
<evidence type="ECO:0000256" key="3">
    <source>
        <dbReference type="ARBA" id="ARBA00022833"/>
    </source>
</evidence>
<feature type="region of interest" description="Disordered" evidence="4">
    <location>
        <begin position="189"/>
        <end position="236"/>
    </location>
</feature>
<dbReference type="AlphaFoldDB" id="A0A9W9K1M4"/>
<protein>
    <recommendedName>
        <fullName evidence="5">Zinc finger PHD-type domain-containing protein</fullName>
    </recommendedName>
</protein>
<accession>A0A9W9K1M4</accession>
<sequence length="733" mass="82866">MGSRKRSHSEAVAAPKQQPVDDMGLLSRIRNFWQFACLMQYIAIFGKVMKIDEEFGIEDLEDECLKPEHSYKLLDIGLCLLKWISSHRGLTFDNFDEYTRRQYNAKAPNEPNPFGYDEVPLHFLDFDVFLKLRVLHQLSVWTFWNPDRIRDKMPEKKEGDQIQWRIEEFGWDREGRSYFVLDDNRLYRRTDPPIPAPQRTKKKPKSRSSRVSRTSKRASAAAVENGSGEENEDANGANGSHFDFKWECVAVTLPEYQDFVDSIRKSKDADEKTLRSRLEEHVLPILEKAEEAQQRKRQKREKELLNMQMLAGAKRSSRLAAKEEKERSERDAAEASRKHEAALAEARREQARKQQLEQDRQSRMMTREQRIKDREQKRILHQEEMERIKEEEARLERGEGRISARNLKAEREKMQKNMDDLQEESWVFDCSGCGVYGENIDDGSHSVACERCNVWQHSACLGIIRDDAEKDDFHFVCQDCKRKEEEANKPKIPPLKFRVSTSASPSSVPPSSVPPSSVPPSSSIPSPAFVPLPASVPPPSSIPPPPSAPPSDHKRKAEEDVSPPSPTKRPRNGLESPSTHNGTPGLSPTKHDSPRPSTSGGLASTPVLPPFHKLDPSPNLMGRRSPDAPIPPPVKCMTPEQEERRRKEGTSTLFQGHTYPYNGQAYPMSSPSSIHQIPPLGPVAASPLPDPVPSPQHHTYNGQTQPLSSPSITRIPPLGPAASTPSVVPTQKC</sequence>
<dbReference type="GO" id="GO:0031213">
    <property type="term" value="C:RSF complex"/>
    <property type="evidence" value="ECO:0007669"/>
    <property type="project" value="InterPro"/>
</dbReference>
<dbReference type="InterPro" id="IPR011011">
    <property type="entry name" value="Znf_FYVE_PHD"/>
</dbReference>